<evidence type="ECO:0000256" key="2">
    <source>
        <dbReference type="ARBA" id="ARBA00022741"/>
    </source>
</evidence>
<keyword evidence="6" id="KW-1185">Reference proteome</keyword>
<evidence type="ECO:0000256" key="3">
    <source>
        <dbReference type="ARBA" id="ARBA00022840"/>
    </source>
</evidence>
<feature type="region of interest" description="Disordered" evidence="4">
    <location>
        <begin position="598"/>
        <end position="637"/>
    </location>
</feature>
<accession>A0A6G0WHC1</accession>
<dbReference type="Pfam" id="PF03133">
    <property type="entry name" value="TTL"/>
    <property type="match status" value="1"/>
</dbReference>
<feature type="compositionally biased region" description="Polar residues" evidence="4">
    <location>
        <begin position="478"/>
        <end position="493"/>
    </location>
</feature>
<dbReference type="AlphaFoldDB" id="A0A6G0WHC1"/>
<evidence type="ECO:0000256" key="1">
    <source>
        <dbReference type="ARBA" id="ARBA00022598"/>
    </source>
</evidence>
<protein>
    <recommendedName>
        <fullName evidence="7">Tubulin--tyrosine ligase-like protein 9</fullName>
    </recommendedName>
</protein>
<dbReference type="EMBL" id="VJMJ01000213">
    <property type="protein sequence ID" value="KAF0726549.1"/>
    <property type="molecule type" value="Genomic_DNA"/>
</dbReference>
<feature type="compositionally biased region" description="Basic and acidic residues" evidence="4">
    <location>
        <begin position="416"/>
        <end position="426"/>
    </location>
</feature>
<feature type="compositionally biased region" description="Basic and acidic residues" evidence="4">
    <location>
        <begin position="219"/>
        <end position="228"/>
    </location>
</feature>
<proteinExistence type="predicted"/>
<dbReference type="InterPro" id="IPR004344">
    <property type="entry name" value="TTL/TTLL_fam"/>
</dbReference>
<keyword evidence="1" id="KW-0436">Ligase</keyword>
<feature type="region of interest" description="Disordered" evidence="4">
    <location>
        <begin position="435"/>
        <end position="461"/>
    </location>
</feature>
<dbReference type="Gene3D" id="3.30.470.20">
    <property type="entry name" value="ATP-grasp fold, B domain"/>
    <property type="match status" value="1"/>
</dbReference>
<feature type="region of interest" description="Disordered" evidence="4">
    <location>
        <begin position="254"/>
        <end position="334"/>
    </location>
</feature>
<dbReference type="GO" id="GO:0036064">
    <property type="term" value="C:ciliary basal body"/>
    <property type="evidence" value="ECO:0007669"/>
    <property type="project" value="TreeGrafter"/>
</dbReference>
<feature type="compositionally biased region" description="Basic and acidic residues" evidence="4">
    <location>
        <begin position="255"/>
        <end position="272"/>
    </location>
</feature>
<sequence>MPLFRGYSTDSFLVAGDNCEKSKTSMDTMIDNASSHFQAAQDSKHASASNASQNALGDNFPLLPLDSIPSLETFQLQQCRQELVELLKTLTDDPEDVCLGQYIKKQLAIMTAEMEDRRAKQRIAALISGNTAAIVEVCHPFNSATSKMAPSPFAKPLTSAVVQPTEAMASKAETPKLSLREMKSRAKFVKFKSHEESAKFVILGNPKKGVKRKKKKTKPPPDPEEILRKQREERRRLAHARLLARQAKIAQKKQLALEKSKMEKKATAKDNQDSSSTDDDGALDKASSSSDEYVDDPNPLPQDVQIQGEKMAEPISSGLTPESNHKEEDERISRINSELCKVQADENLAEIRKSPSSSANLPIFEAVSPRAAEKSEASRATMEIPALNNQTDSTLADISHEIIANKSSCNSPANKLSHDDSESTFQKVEKAQELIVADNISVEEKDPQEDDSGDSDDDEIHDGEQAQYDISTFHTYSKGQANASPQSNSTIAESSVEKSPRQSPKPVPPWFEEPKQVATHQEIHDTVLGACVEIHGDIQCKSDSNPISSGAEIARRILSNLARDKTNIETCQHGIDSAISSLAATPRIVVKANPLPVDSSTKKLPRPSSAKKIISRRGNNIEPRPKKENTSQNTITNQEKIDEGMKKLNLKLLRSPSKDIKDYTPIFRNFYCIMTSFYERMKDAPSVPANSKDILQNGDSALRFQLKLYTVWTNIMHDYATVFGVEGLLKTQREISSSCVYDGKSTPYTAQYRINSHTRREVFGIVAEALQKIPDWEELPVDLGLNTSWNLLWTWSKPRVDRQTLLAWQKVNHFAGAKALTRKDMLKKSLHRYVSMGEKMKGFDIAPETFILPNDYIPFVQSFKRRADSIGSSKNFWIMKPVALSRGRGISLLNDLGQVAYGEAVIVQKYIENPLLLDGYKFDLRLYVLVTSFNPLEAFFYNEGFVRICSHRYSTDSSDMGDLFMHLTNSSLQKHSNMEDEKENPVNNASSTEAGGTKASLAYLWSRLHAQNAPVEEIKAAILDVIVKSLVAGEDSIPYQVNSFDLYGYDILLDVNYRPWLIEINSSPSLARENHLDHVVKDALLYDTIQLVKPMHFDRAALVSILKRRADENTQDKKRPSMLHPLEAEERAKKQLNEDLTDILRGELPRQYGELPESMGNFQRIAPGPIHSQAMKLKRSCFREKK</sequence>
<feature type="compositionally biased region" description="Acidic residues" evidence="4">
    <location>
        <begin position="446"/>
        <end position="461"/>
    </location>
</feature>
<dbReference type="GO" id="GO:0015631">
    <property type="term" value="F:tubulin binding"/>
    <property type="evidence" value="ECO:0007669"/>
    <property type="project" value="TreeGrafter"/>
</dbReference>
<feature type="compositionally biased region" description="Basic and acidic residues" evidence="4">
    <location>
        <begin position="323"/>
        <end position="333"/>
    </location>
</feature>
<feature type="compositionally biased region" description="Polar residues" evidence="4">
    <location>
        <begin position="985"/>
        <end position="994"/>
    </location>
</feature>
<gene>
    <name evidence="5" type="ORF">Ae201684_015174</name>
</gene>
<comment type="caution">
    <text evidence="5">The sequence shown here is derived from an EMBL/GenBank/DDBJ whole genome shotgun (WGS) entry which is preliminary data.</text>
</comment>
<organism evidence="5 6">
    <name type="scientific">Aphanomyces euteiches</name>
    <dbReference type="NCBI Taxonomy" id="100861"/>
    <lineage>
        <taxon>Eukaryota</taxon>
        <taxon>Sar</taxon>
        <taxon>Stramenopiles</taxon>
        <taxon>Oomycota</taxon>
        <taxon>Saprolegniomycetes</taxon>
        <taxon>Saprolegniales</taxon>
        <taxon>Verrucalvaceae</taxon>
        <taxon>Aphanomyces</taxon>
    </lineage>
</organism>
<feature type="compositionally biased region" description="Basic residues" evidence="4">
    <location>
        <begin position="208"/>
        <end position="218"/>
    </location>
</feature>
<evidence type="ECO:0000313" key="6">
    <source>
        <dbReference type="Proteomes" id="UP000481153"/>
    </source>
</evidence>
<dbReference type="Proteomes" id="UP000481153">
    <property type="component" value="Unassembled WGS sequence"/>
</dbReference>
<dbReference type="GO" id="GO:0070740">
    <property type="term" value="F:tubulin-glutamic acid ligase activity"/>
    <property type="evidence" value="ECO:0007669"/>
    <property type="project" value="TreeGrafter"/>
</dbReference>
<feature type="region of interest" description="Disordered" evidence="4">
    <location>
        <begin position="407"/>
        <end position="426"/>
    </location>
</feature>
<feature type="region of interest" description="Disordered" evidence="4">
    <location>
        <begin position="974"/>
        <end position="994"/>
    </location>
</feature>
<dbReference type="GO" id="GO:0005524">
    <property type="term" value="F:ATP binding"/>
    <property type="evidence" value="ECO:0007669"/>
    <property type="project" value="UniProtKB-KW"/>
</dbReference>
<evidence type="ECO:0000313" key="5">
    <source>
        <dbReference type="EMBL" id="KAF0726549.1"/>
    </source>
</evidence>
<dbReference type="PANTHER" id="PTHR12241">
    <property type="entry name" value="TUBULIN POLYGLUTAMYLASE"/>
    <property type="match status" value="1"/>
</dbReference>
<keyword evidence="3" id="KW-0067">ATP-binding</keyword>
<dbReference type="GO" id="GO:0000226">
    <property type="term" value="P:microtubule cytoskeleton organization"/>
    <property type="evidence" value="ECO:0007669"/>
    <property type="project" value="TreeGrafter"/>
</dbReference>
<reference evidence="5 6" key="1">
    <citation type="submission" date="2019-07" db="EMBL/GenBank/DDBJ databases">
        <title>Genomics analysis of Aphanomyces spp. identifies a new class of oomycete effector associated with host adaptation.</title>
        <authorList>
            <person name="Gaulin E."/>
        </authorList>
    </citation>
    <scope>NUCLEOTIDE SEQUENCE [LARGE SCALE GENOMIC DNA]</scope>
    <source>
        <strain evidence="5 6">ATCC 201684</strain>
    </source>
</reference>
<evidence type="ECO:0000256" key="4">
    <source>
        <dbReference type="SAM" id="MobiDB-lite"/>
    </source>
</evidence>
<dbReference type="SUPFAM" id="SSF56059">
    <property type="entry name" value="Glutathione synthetase ATP-binding domain-like"/>
    <property type="match status" value="1"/>
</dbReference>
<evidence type="ECO:0008006" key="7">
    <source>
        <dbReference type="Google" id="ProtNLM"/>
    </source>
</evidence>
<dbReference type="VEuPathDB" id="FungiDB:AeMF1_020925"/>
<dbReference type="PANTHER" id="PTHR12241:SF155">
    <property type="entry name" value="TUBULIN-TYROSINE LIGASE FAMILY PROTEIN"/>
    <property type="match status" value="1"/>
</dbReference>
<keyword evidence="2" id="KW-0547">Nucleotide-binding</keyword>
<dbReference type="PROSITE" id="PS51221">
    <property type="entry name" value="TTL"/>
    <property type="match status" value="1"/>
</dbReference>
<feature type="region of interest" description="Disordered" evidence="4">
    <location>
        <begin position="202"/>
        <end position="228"/>
    </location>
</feature>
<name>A0A6G0WHC1_9STRA</name>
<feature type="region of interest" description="Disordered" evidence="4">
    <location>
        <begin position="478"/>
        <end position="511"/>
    </location>
</feature>